<reference evidence="6" key="1">
    <citation type="submission" date="2012-12" db="EMBL/GenBank/DDBJ databases">
        <authorList>
            <person name="Hellsten U."/>
            <person name="Grimwood J."/>
            <person name="Chapman J.A."/>
            <person name="Shapiro H."/>
            <person name="Aerts A."/>
            <person name="Otillar R.P."/>
            <person name="Terry A.Y."/>
            <person name="Boore J.L."/>
            <person name="Simakov O."/>
            <person name="Marletaz F."/>
            <person name="Cho S.-J."/>
            <person name="Edsinger-Gonzales E."/>
            <person name="Havlak P."/>
            <person name="Kuo D.-H."/>
            <person name="Larsson T."/>
            <person name="Lv J."/>
            <person name="Arendt D."/>
            <person name="Savage R."/>
            <person name="Osoegawa K."/>
            <person name="de Jong P."/>
            <person name="Lindberg D.R."/>
            <person name="Seaver E.C."/>
            <person name="Weisblat D.A."/>
            <person name="Putnam N.H."/>
            <person name="Grigoriev I.V."/>
            <person name="Rokhsar D.S."/>
        </authorList>
    </citation>
    <scope>NUCLEOTIDE SEQUENCE</scope>
    <source>
        <strain evidence="6">I ESC-2004</strain>
    </source>
</reference>
<evidence type="ECO:0000313" key="5">
    <source>
        <dbReference type="EnsemblMetazoa" id="CapteP117634"/>
    </source>
</evidence>
<dbReference type="InterPro" id="IPR050666">
    <property type="entry name" value="ESRP"/>
</dbReference>
<dbReference type="AlphaFoldDB" id="R7UN82"/>
<dbReference type="Proteomes" id="UP000014760">
    <property type="component" value="Unassembled WGS sequence"/>
</dbReference>
<evidence type="ECO:0000259" key="3">
    <source>
        <dbReference type="Pfam" id="PF00076"/>
    </source>
</evidence>
<reference evidence="5" key="3">
    <citation type="submission" date="2015-06" db="UniProtKB">
        <authorList>
            <consortium name="EnsemblMetazoa"/>
        </authorList>
    </citation>
    <scope>IDENTIFICATION</scope>
</reference>
<dbReference type="HOGENOM" id="CLU_2576137_0_0_1"/>
<keyword evidence="1" id="KW-0677">Repeat</keyword>
<evidence type="ECO:0000256" key="1">
    <source>
        <dbReference type="ARBA" id="ARBA00022737"/>
    </source>
</evidence>
<accession>R7UN82</accession>
<dbReference type="EMBL" id="KB299675">
    <property type="protein sequence ID" value="ELU07670.1"/>
    <property type="molecule type" value="Genomic_DNA"/>
</dbReference>
<dbReference type="STRING" id="283909.R7UN82"/>
<dbReference type="GO" id="GO:0003723">
    <property type="term" value="F:RNA binding"/>
    <property type="evidence" value="ECO:0007669"/>
    <property type="project" value="UniProtKB-KW"/>
</dbReference>
<keyword evidence="6" id="KW-1185">Reference proteome</keyword>
<protein>
    <recommendedName>
        <fullName evidence="3">RRM domain-containing protein</fullName>
    </recommendedName>
</protein>
<dbReference type="InterPro" id="IPR012677">
    <property type="entry name" value="Nucleotide-bd_a/b_plait_sf"/>
</dbReference>
<dbReference type="InterPro" id="IPR000504">
    <property type="entry name" value="RRM_dom"/>
</dbReference>
<proteinExistence type="predicted"/>
<dbReference type="OrthoDB" id="2588702at2759"/>
<dbReference type="SUPFAM" id="SSF54928">
    <property type="entry name" value="RNA-binding domain, RBD"/>
    <property type="match status" value="1"/>
</dbReference>
<reference evidence="4 6" key="2">
    <citation type="journal article" date="2013" name="Nature">
        <title>Insights into bilaterian evolution from three spiralian genomes.</title>
        <authorList>
            <person name="Simakov O."/>
            <person name="Marletaz F."/>
            <person name="Cho S.J."/>
            <person name="Edsinger-Gonzales E."/>
            <person name="Havlak P."/>
            <person name="Hellsten U."/>
            <person name="Kuo D.H."/>
            <person name="Larsson T."/>
            <person name="Lv J."/>
            <person name="Arendt D."/>
            <person name="Savage R."/>
            <person name="Osoegawa K."/>
            <person name="de Jong P."/>
            <person name="Grimwood J."/>
            <person name="Chapman J.A."/>
            <person name="Shapiro H."/>
            <person name="Aerts A."/>
            <person name="Otillar R.P."/>
            <person name="Terry A.Y."/>
            <person name="Boore J.L."/>
            <person name="Grigoriev I.V."/>
            <person name="Lindberg D.R."/>
            <person name="Seaver E.C."/>
            <person name="Weisblat D.A."/>
            <person name="Putnam N.H."/>
            <person name="Rokhsar D.S."/>
        </authorList>
    </citation>
    <scope>NUCLEOTIDE SEQUENCE</scope>
    <source>
        <strain evidence="4 6">I ESC-2004</strain>
    </source>
</reference>
<dbReference type="PANTHER" id="PTHR13976">
    <property type="entry name" value="HETEROGENEOUS NUCLEAR RIBONUCLEOPROTEIN-RELATED"/>
    <property type="match status" value="1"/>
</dbReference>
<evidence type="ECO:0000313" key="6">
    <source>
        <dbReference type="Proteomes" id="UP000014760"/>
    </source>
</evidence>
<dbReference type="InterPro" id="IPR035979">
    <property type="entry name" value="RBD_domain_sf"/>
</dbReference>
<name>R7UN82_CAPTE</name>
<keyword evidence="2" id="KW-0694">RNA-binding</keyword>
<sequence length="81" mass="8958">MDNAVVVAMYNVPYRASSLDIVDFFQGFPVDPHSVQLLQTADGRRTGEVNVTFPSVEDAAMAVQQLDHQDFMGRAVELCIL</sequence>
<dbReference type="EnsemblMetazoa" id="CapteT117634">
    <property type="protein sequence ID" value="CapteP117634"/>
    <property type="gene ID" value="CapteG117634"/>
</dbReference>
<dbReference type="Gene3D" id="3.30.70.330">
    <property type="match status" value="1"/>
</dbReference>
<dbReference type="EMBL" id="AMQN01022133">
    <property type="status" value="NOT_ANNOTATED_CDS"/>
    <property type="molecule type" value="Genomic_DNA"/>
</dbReference>
<gene>
    <name evidence="4" type="ORF">CAPTEDRAFT_117634</name>
</gene>
<evidence type="ECO:0000313" key="4">
    <source>
        <dbReference type="EMBL" id="ELU07670.1"/>
    </source>
</evidence>
<dbReference type="Pfam" id="PF00076">
    <property type="entry name" value="RRM_1"/>
    <property type="match status" value="1"/>
</dbReference>
<evidence type="ECO:0000256" key="2">
    <source>
        <dbReference type="ARBA" id="ARBA00022884"/>
    </source>
</evidence>
<feature type="domain" description="RRM" evidence="3">
    <location>
        <begin position="9"/>
        <end position="76"/>
    </location>
</feature>
<organism evidence="4">
    <name type="scientific">Capitella teleta</name>
    <name type="common">Polychaete worm</name>
    <dbReference type="NCBI Taxonomy" id="283909"/>
    <lineage>
        <taxon>Eukaryota</taxon>
        <taxon>Metazoa</taxon>
        <taxon>Spiralia</taxon>
        <taxon>Lophotrochozoa</taxon>
        <taxon>Annelida</taxon>
        <taxon>Polychaeta</taxon>
        <taxon>Sedentaria</taxon>
        <taxon>Scolecida</taxon>
        <taxon>Capitellidae</taxon>
        <taxon>Capitella</taxon>
    </lineage>
</organism>